<evidence type="ECO:0000313" key="3">
    <source>
        <dbReference type="Proteomes" id="UP000256269"/>
    </source>
</evidence>
<dbReference type="Proteomes" id="UP000256269">
    <property type="component" value="Unassembled WGS sequence"/>
</dbReference>
<dbReference type="RefSeq" id="WP_116177088.1">
    <property type="nucleotide sequence ID" value="NZ_CP144375.1"/>
</dbReference>
<evidence type="ECO:0000256" key="1">
    <source>
        <dbReference type="SAM" id="MobiDB-lite"/>
    </source>
</evidence>
<name>A0A3E0HFR6_9PSEU</name>
<dbReference type="EMBL" id="QUNO01000009">
    <property type="protein sequence ID" value="REH43645.1"/>
    <property type="molecule type" value="Genomic_DNA"/>
</dbReference>
<feature type="compositionally biased region" description="Polar residues" evidence="1">
    <location>
        <begin position="96"/>
        <end position="105"/>
    </location>
</feature>
<dbReference type="OrthoDB" id="4331566at2"/>
<feature type="compositionally biased region" description="Low complexity" evidence="1">
    <location>
        <begin position="74"/>
        <end position="94"/>
    </location>
</feature>
<sequence>MRLRYLGDPGRHYPDLGLLAYPDDVRELADDPGDGRWVEVDPDTPLTERLACEPATAPVDEHQADAQLVDKGQAPAGSVVEPAGAAGAAQAGVVDGQSTSEQANTRGARRSGKETT</sequence>
<protein>
    <submittedName>
        <fullName evidence="2">Uncharacterized protein</fullName>
    </submittedName>
</protein>
<evidence type="ECO:0000313" key="2">
    <source>
        <dbReference type="EMBL" id="REH43645.1"/>
    </source>
</evidence>
<gene>
    <name evidence="2" type="ORF">BCF44_109188</name>
</gene>
<proteinExistence type="predicted"/>
<organism evidence="2 3">
    <name type="scientific">Kutzneria buriramensis</name>
    <dbReference type="NCBI Taxonomy" id="1045776"/>
    <lineage>
        <taxon>Bacteria</taxon>
        <taxon>Bacillati</taxon>
        <taxon>Actinomycetota</taxon>
        <taxon>Actinomycetes</taxon>
        <taxon>Pseudonocardiales</taxon>
        <taxon>Pseudonocardiaceae</taxon>
        <taxon>Kutzneria</taxon>
    </lineage>
</organism>
<dbReference type="AlphaFoldDB" id="A0A3E0HFR6"/>
<reference evidence="2 3" key="1">
    <citation type="submission" date="2018-08" db="EMBL/GenBank/DDBJ databases">
        <title>Genomic Encyclopedia of Archaeal and Bacterial Type Strains, Phase II (KMG-II): from individual species to whole genera.</title>
        <authorList>
            <person name="Goeker M."/>
        </authorList>
    </citation>
    <scope>NUCLEOTIDE SEQUENCE [LARGE SCALE GENOMIC DNA]</scope>
    <source>
        <strain evidence="2 3">DSM 45791</strain>
    </source>
</reference>
<keyword evidence="3" id="KW-1185">Reference proteome</keyword>
<feature type="region of interest" description="Disordered" evidence="1">
    <location>
        <begin position="73"/>
        <end position="116"/>
    </location>
</feature>
<accession>A0A3E0HFR6</accession>
<comment type="caution">
    <text evidence="2">The sequence shown here is derived from an EMBL/GenBank/DDBJ whole genome shotgun (WGS) entry which is preliminary data.</text>
</comment>